<evidence type="ECO:0000313" key="3">
    <source>
        <dbReference type="Proteomes" id="UP000664859"/>
    </source>
</evidence>
<proteinExistence type="predicted"/>
<evidence type="ECO:0000313" key="2">
    <source>
        <dbReference type="EMBL" id="KAG5180228.1"/>
    </source>
</evidence>
<feature type="region of interest" description="Disordered" evidence="1">
    <location>
        <begin position="253"/>
        <end position="292"/>
    </location>
</feature>
<dbReference type="Proteomes" id="UP000664859">
    <property type="component" value="Unassembled WGS sequence"/>
</dbReference>
<gene>
    <name evidence="2" type="ORF">JKP88DRAFT_324148</name>
</gene>
<keyword evidence="3" id="KW-1185">Reference proteome</keyword>
<dbReference type="AlphaFoldDB" id="A0A835Z101"/>
<comment type="caution">
    <text evidence="2">The sequence shown here is derived from an EMBL/GenBank/DDBJ whole genome shotgun (WGS) entry which is preliminary data.</text>
</comment>
<organism evidence="2 3">
    <name type="scientific">Tribonema minus</name>
    <dbReference type="NCBI Taxonomy" id="303371"/>
    <lineage>
        <taxon>Eukaryota</taxon>
        <taxon>Sar</taxon>
        <taxon>Stramenopiles</taxon>
        <taxon>Ochrophyta</taxon>
        <taxon>PX clade</taxon>
        <taxon>Xanthophyceae</taxon>
        <taxon>Tribonematales</taxon>
        <taxon>Tribonemataceae</taxon>
        <taxon>Tribonema</taxon>
    </lineage>
</organism>
<evidence type="ECO:0000256" key="1">
    <source>
        <dbReference type="SAM" id="MobiDB-lite"/>
    </source>
</evidence>
<feature type="compositionally biased region" description="Gly residues" evidence="1">
    <location>
        <begin position="265"/>
        <end position="274"/>
    </location>
</feature>
<protein>
    <submittedName>
        <fullName evidence="2">Uncharacterized protein</fullName>
    </submittedName>
</protein>
<accession>A0A835Z101</accession>
<reference evidence="2" key="1">
    <citation type="submission" date="2021-02" db="EMBL/GenBank/DDBJ databases">
        <title>First Annotated Genome of the Yellow-green Alga Tribonema minus.</title>
        <authorList>
            <person name="Mahan K.M."/>
        </authorList>
    </citation>
    <scope>NUCLEOTIDE SEQUENCE</scope>
    <source>
        <strain evidence="2">UTEX B ZZ1240</strain>
    </source>
</reference>
<name>A0A835Z101_9STRA</name>
<sequence length="292" mass="32555">MAQTVALLEAEADKARGLEMTLKVRAHAAVLETYPDPCSFGRARVCGSMLDLWGPNAARACVRARERGLESRRADRRNMVGAAALIVGAWDAGLVGLQVRCAVCRMACSCAMCSSWTSAAAHRERTPPQRHHELTRRLQRPPALPRRRRTRRFALRMLQSYLEEQLKQKETELNTQQSDKAKLEQYMKRMFAKFKQDKAQAMRDVAERDAHIAALAEKGRADQAAFKREQQLMMSAVYEMGADISARHLRASMAPASAPPRPHGSGAGAGGSGSGTWMQQQRDMMQHRRDLG</sequence>
<dbReference type="EMBL" id="JAFCMP010000401">
    <property type="protein sequence ID" value="KAG5180228.1"/>
    <property type="molecule type" value="Genomic_DNA"/>
</dbReference>